<evidence type="ECO:0000313" key="1">
    <source>
        <dbReference type="EMBL" id="KAH7954919.1"/>
    </source>
</evidence>
<reference evidence="1" key="1">
    <citation type="submission" date="2020-05" db="EMBL/GenBank/DDBJ databases">
        <title>Large-scale comparative analyses of tick genomes elucidate their genetic diversity and vector capacities.</title>
        <authorList>
            <person name="Jia N."/>
            <person name="Wang J."/>
            <person name="Shi W."/>
            <person name="Du L."/>
            <person name="Sun Y."/>
            <person name="Zhan W."/>
            <person name="Jiang J."/>
            <person name="Wang Q."/>
            <person name="Zhang B."/>
            <person name="Ji P."/>
            <person name="Sakyi L.B."/>
            <person name="Cui X."/>
            <person name="Yuan T."/>
            <person name="Jiang B."/>
            <person name="Yang W."/>
            <person name="Lam T.T.-Y."/>
            <person name="Chang Q."/>
            <person name="Ding S."/>
            <person name="Wang X."/>
            <person name="Zhu J."/>
            <person name="Ruan X."/>
            <person name="Zhao L."/>
            <person name="Wei J."/>
            <person name="Que T."/>
            <person name="Du C."/>
            <person name="Cheng J."/>
            <person name="Dai P."/>
            <person name="Han X."/>
            <person name="Huang E."/>
            <person name="Gao Y."/>
            <person name="Liu J."/>
            <person name="Shao H."/>
            <person name="Ye R."/>
            <person name="Li L."/>
            <person name="Wei W."/>
            <person name="Wang X."/>
            <person name="Wang C."/>
            <person name="Yang T."/>
            <person name="Huo Q."/>
            <person name="Li W."/>
            <person name="Guo W."/>
            <person name="Chen H."/>
            <person name="Zhou L."/>
            <person name="Ni X."/>
            <person name="Tian J."/>
            <person name="Zhou Y."/>
            <person name="Sheng Y."/>
            <person name="Liu T."/>
            <person name="Pan Y."/>
            <person name="Xia L."/>
            <person name="Li J."/>
            <person name="Zhao F."/>
            <person name="Cao W."/>
        </authorList>
    </citation>
    <scope>NUCLEOTIDE SEQUENCE</scope>
    <source>
        <strain evidence="1">Dsil-2018</strain>
    </source>
</reference>
<evidence type="ECO:0000313" key="2">
    <source>
        <dbReference type="Proteomes" id="UP000821865"/>
    </source>
</evidence>
<protein>
    <submittedName>
        <fullName evidence="1">Uncharacterized protein</fullName>
    </submittedName>
</protein>
<dbReference type="Proteomes" id="UP000821865">
    <property type="component" value="Chromosome 4"/>
</dbReference>
<comment type="caution">
    <text evidence="1">The sequence shown here is derived from an EMBL/GenBank/DDBJ whole genome shotgun (WGS) entry which is preliminary data.</text>
</comment>
<keyword evidence="2" id="KW-1185">Reference proteome</keyword>
<organism evidence="1 2">
    <name type="scientific">Dermacentor silvarum</name>
    <name type="common">Tick</name>
    <dbReference type="NCBI Taxonomy" id="543639"/>
    <lineage>
        <taxon>Eukaryota</taxon>
        <taxon>Metazoa</taxon>
        <taxon>Ecdysozoa</taxon>
        <taxon>Arthropoda</taxon>
        <taxon>Chelicerata</taxon>
        <taxon>Arachnida</taxon>
        <taxon>Acari</taxon>
        <taxon>Parasitiformes</taxon>
        <taxon>Ixodida</taxon>
        <taxon>Ixodoidea</taxon>
        <taxon>Ixodidae</taxon>
        <taxon>Rhipicephalinae</taxon>
        <taxon>Dermacentor</taxon>
    </lineage>
</organism>
<proteinExistence type="predicted"/>
<accession>A0ACB8D0H7</accession>
<name>A0ACB8D0H7_DERSI</name>
<gene>
    <name evidence="1" type="ORF">HPB49_022784</name>
</gene>
<dbReference type="EMBL" id="CM023473">
    <property type="protein sequence ID" value="KAH7954919.1"/>
    <property type="molecule type" value="Genomic_DNA"/>
</dbReference>
<sequence length="135" mass="15264">METYQAENTNRFACIERTLQPIVSHPTFEPLFAQNPPNQKTPYTPTQSWPPTQQQQWHQAKQAVIQRYIAHVTSKPDVILPQERLTDAPSLPGGGTSASPMAEACCSTYTAIHRREYIDSRLYSTEPAPQRPATR</sequence>